<evidence type="ECO:0000313" key="14">
    <source>
        <dbReference type="EMBL" id="MBN7800521.1"/>
    </source>
</evidence>
<organism evidence="14 15">
    <name type="scientific">Algoriphagus aestuariicola</name>
    <dbReference type="NCBI Taxonomy" id="1852016"/>
    <lineage>
        <taxon>Bacteria</taxon>
        <taxon>Pseudomonadati</taxon>
        <taxon>Bacteroidota</taxon>
        <taxon>Cytophagia</taxon>
        <taxon>Cytophagales</taxon>
        <taxon>Cyclobacteriaceae</taxon>
        <taxon>Algoriphagus</taxon>
    </lineage>
</organism>
<sequence>MKSTIKSAQEKLGFRLRGLENTRIESLSDGVFAIAIGLLLLSSSPPQTFEELREFIKDFIPFAGTISILMMIWYQHYLFFIRFGLRDAGTAAINTILLFLVLFYTYPLKFLFRLLIDIYTALFTGNEKAIQVIFSETILMEDTPQLMVIYGIGASGIFWVFVWLNARALKKSKLLDLSPKEILLTRNSIRMNIAAGLIPLCSAIFAGFELGGIYTFMISGFIYVSYMVVMPLMGYWGGKRIEKADLLNSPDIEEPLNSE</sequence>
<keyword evidence="10 13" id="KW-0472">Membrane</keyword>
<comment type="similarity">
    <text evidence="2">Belongs to the TMEM175 family.</text>
</comment>
<keyword evidence="7" id="KW-0630">Potassium</keyword>
<keyword evidence="3" id="KW-0813">Transport</keyword>
<protein>
    <submittedName>
        <fullName evidence="14">DUF1211 domain-containing protein</fullName>
    </submittedName>
</protein>
<keyword evidence="11" id="KW-0407">Ion channel</keyword>
<evidence type="ECO:0000256" key="13">
    <source>
        <dbReference type="SAM" id="Phobius"/>
    </source>
</evidence>
<name>A0ABS3BNN9_9BACT</name>
<feature type="transmembrane region" description="Helical" evidence="13">
    <location>
        <begin position="147"/>
        <end position="168"/>
    </location>
</feature>
<dbReference type="EMBL" id="JAFKCW010000001">
    <property type="protein sequence ID" value="MBN7800521.1"/>
    <property type="molecule type" value="Genomic_DNA"/>
</dbReference>
<evidence type="ECO:0000256" key="7">
    <source>
        <dbReference type="ARBA" id="ARBA00022958"/>
    </source>
</evidence>
<evidence type="ECO:0000256" key="10">
    <source>
        <dbReference type="ARBA" id="ARBA00023136"/>
    </source>
</evidence>
<keyword evidence="8 13" id="KW-1133">Transmembrane helix</keyword>
<reference evidence="14 15" key="1">
    <citation type="submission" date="2021-03" db="EMBL/GenBank/DDBJ databases">
        <title>novel species isolated from a fishpond in China.</title>
        <authorList>
            <person name="Lu H."/>
            <person name="Cai Z."/>
        </authorList>
    </citation>
    <scope>NUCLEOTIDE SEQUENCE [LARGE SCALE GENOMIC DNA]</scope>
    <source>
        <strain evidence="14 15">JCM 31546</strain>
    </source>
</reference>
<feature type="transmembrane region" description="Helical" evidence="13">
    <location>
        <begin position="88"/>
        <end position="106"/>
    </location>
</feature>
<evidence type="ECO:0000256" key="6">
    <source>
        <dbReference type="ARBA" id="ARBA00022826"/>
    </source>
</evidence>
<dbReference type="Proteomes" id="UP000664698">
    <property type="component" value="Unassembled WGS sequence"/>
</dbReference>
<evidence type="ECO:0000256" key="4">
    <source>
        <dbReference type="ARBA" id="ARBA00022538"/>
    </source>
</evidence>
<evidence type="ECO:0000256" key="3">
    <source>
        <dbReference type="ARBA" id="ARBA00022448"/>
    </source>
</evidence>
<evidence type="ECO:0000256" key="1">
    <source>
        <dbReference type="ARBA" id="ARBA00004141"/>
    </source>
</evidence>
<keyword evidence="6" id="KW-0631">Potassium channel</keyword>
<evidence type="ECO:0000256" key="12">
    <source>
        <dbReference type="ARBA" id="ARBA00034430"/>
    </source>
</evidence>
<evidence type="ECO:0000256" key="5">
    <source>
        <dbReference type="ARBA" id="ARBA00022692"/>
    </source>
</evidence>
<proteinExistence type="inferred from homology"/>
<evidence type="ECO:0000256" key="9">
    <source>
        <dbReference type="ARBA" id="ARBA00023065"/>
    </source>
</evidence>
<evidence type="ECO:0000313" key="15">
    <source>
        <dbReference type="Proteomes" id="UP000664698"/>
    </source>
</evidence>
<feature type="transmembrane region" description="Helical" evidence="13">
    <location>
        <begin position="214"/>
        <end position="236"/>
    </location>
</feature>
<comment type="catalytic activity">
    <reaction evidence="12">
        <text>K(+)(in) = K(+)(out)</text>
        <dbReference type="Rhea" id="RHEA:29463"/>
        <dbReference type="ChEBI" id="CHEBI:29103"/>
    </reaction>
</comment>
<accession>A0ABS3BNN9</accession>
<evidence type="ECO:0000256" key="2">
    <source>
        <dbReference type="ARBA" id="ARBA00006920"/>
    </source>
</evidence>
<comment type="subcellular location">
    <subcellularLocation>
        <location evidence="1">Membrane</location>
        <topology evidence="1">Multi-pass membrane protein</topology>
    </subcellularLocation>
</comment>
<keyword evidence="4" id="KW-0633">Potassium transport</keyword>
<dbReference type="RefSeq" id="WP_206568468.1">
    <property type="nucleotide sequence ID" value="NZ_JAFKCW010000001.1"/>
</dbReference>
<dbReference type="InterPro" id="IPR010617">
    <property type="entry name" value="TMEM175-like"/>
</dbReference>
<comment type="caution">
    <text evidence="14">The sequence shown here is derived from an EMBL/GenBank/DDBJ whole genome shotgun (WGS) entry which is preliminary data.</text>
</comment>
<keyword evidence="5 13" id="KW-0812">Transmembrane</keyword>
<feature type="transmembrane region" description="Helical" evidence="13">
    <location>
        <begin position="60"/>
        <end position="81"/>
    </location>
</feature>
<evidence type="ECO:0000256" key="11">
    <source>
        <dbReference type="ARBA" id="ARBA00023303"/>
    </source>
</evidence>
<dbReference type="Pfam" id="PF06736">
    <property type="entry name" value="TMEM175"/>
    <property type="match status" value="1"/>
</dbReference>
<keyword evidence="9" id="KW-0406">Ion transport</keyword>
<feature type="transmembrane region" description="Helical" evidence="13">
    <location>
        <begin position="189"/>
        <end position="208"/>
    </location>
</feature>
<keyword evidence="15" id="KW-1185">Reference proteome</keyword>
<evidence type="ECO:0000256" key="8">
    <source>
        <dbReference type="ARBA" id="ARBA00022989"/>
    </source>
</evidence>
<gene>
    <name evidence="14" type="ORF">J0A67_06600</name>
</gene>